<accession>E0VX64</accession>
<organism>
    <name type="scientific">Pediculus humanus subsp. corporis</name>
    <name type="common">Body louse</name>
    <dbReference type="NCBI Taxonomy" id="121224"/>
    <lineage>
        <taxon>Eukaryota</taxon>
        <taxon>Metazoa</taxon>
        <taxon>Ecdysozoa</taxon>
        <taxon>Arthropoda</taxon>
        <taxon>Hexapoda</taxon>
        <taxon>Insecta</taxon>
        <taxon>Pterygota</taxon>
        <taxon>Neoptera</taxon>
        <taxon>Paraneoptera</taxon>
        <taxon>Psocodea</taxon>
        <taxon>Troctomorpha</taxon>
        <taxon>Phthiraptera</taxon>
        <taxon>Anoplura</taxon>
        <taxon>Pediculidae</taxon>
        <taxon>Pediculus</taxon>
    </lineage>
</organism>
<evidence type="ECO:0000313" key="3">
    <source>
        <dbReference type="EMBL" id="EEB17970.1"/>
    </source>
</evidence>
<evidence type="ECO:0000313" key="4">
    <source>
        <dbReference type="EnsemblMetazoa" id="PHUM495980-PA"/>
    </source>
</evidence>
<feature type="domain" description="Spermatogenesis-associated protein 1 C-terminal" evidence="2">
    <location>
        <begin position="57"/>
        <end position="191"/>
    </location>
</feature>
<dbReference type="InterPro" id="IPR031478">
    <property type="entry name" value="SPATA1_C"/>
</dbReference>
<dbReference type="Proteomes" id="UP000009046">
    <property type="component" value="Unassembled WGS sequence"/>
</dbReference>
<dbReference type="CTD" id="8236005"/>
<dbReference type="GeneID" id="8236005"/>
<evidence type="ECO:0000313" key="5">
    <source>
        <dbReference type="Proteomes" id="UP000009046"/>
    </source>
</evidence>
<dbReference type="EnsemblMetazoa" id="PHUM495980-RA">
    <property type="protein sequence ID" value="PHUM495980-PA"/>
    <property type="gene ID" value="PHUM495980"/>
</dbReference>
<evidence type="ECO:0000256" key="1">
    <source>
        <dbReference type="SAM" id="Coils"/>
    </source>
</evidence>
<dbReference type="KEGG" id="phu:Phum_PHUM495980"/>
<reference evidence="4" key="3">
    <citation type="submission" date="2020-05" db="UniProtKB">
        <authorList>
            <consortium name="EnsemblMetazoa"/>
        </authorList>
    </citation>
    <scope>IDENTIFICATION</scope>
    <source>
        <strain evidence="4">USDA</strain>
    </source>
</reference>
<dbReference type="AlphaFoldDB" id="E0VX64"/>
<reference evidence="3" key="2">
    <citation type="submission" date="2007-04" db="EMBL/GenBank/DDBJ databases">
        <title>The genome of the human body louse.</title>
        <authorList>
            <consortium name="The Human Body Louse Genome Consortium"/>
            <person name="Kirkness E."/>
            <person name="Walenz B."/>
            <person name="Hass B."/>
            <person name="Bruggner R."/>
            <person name="Strausberg R."/>
        </authorList>
    </citation>
    <scope>NUCLEOTIDE SEQUENCE</scope>
    <source>
        <strain evidence="3">USDA</strain>
    </source>
</reference>
<keyword evidence="5" id="KW-1185">Reference proteome</keyword>
<dbReference type="PROSITE" id="PS51257">
    <property type="entry name" value="PROKAR_LIPOPROTEIN"/>
    <property type="match status" value="1"/>
</dbReference>
<dbReference type="InParanoid" id="E0VX64"/>
<dbReference type="VEuPathDB" id="VectorBase:PHUM495980"/>
<dbReference type="EMBL" id="AAZO01006012">
    <property type="status" value="NOT_ANNOTATED_CDS"/>
    <property type="molecule type" value="Genomic_DNA"/>
</dbReference>
<dbReference type="RefSeq" id="XP_002430708.1">
    <property type="nucleotide sequence ID" value="XM_002430663.1"/>
</dbReference>
<dbReference type="Pfam" id="PF15743">
    <property type="entry name" value="SPATA1_C"/>
    <property type="match status" value="1"/>
</dbReference>
<sequence length="238" mass="27567">MRGNFINIKMFEKLLNVGKCLSELLNQPQISAACILLQFLQILIQVLLFILSALNEVLKERRTLEHKRNSLLQSAVLRQHQCEAGWQEKINDAKEISDKYEKQCNDLREKRDQLHKELIITIDRTTSHKLLHNIPSIRANYKIQACQLQRYIADLKRRVNNAKYRLDTEKKIANSLNDTVKGLRIEAGNKKFTTMSIRPQTLAILSHPAQCKSTRENFRLKNTSKFISGVKSSWSKAI</sequence>
<dbReference type="PANTHER" id="PTHR14421">
    <property type="entry name" value="SPERMATOGENESIS-ASSOCIATED PROTEIN 1"/>
    <property type="match status" value="1"/>
</dbReference>
<protein>
    <recommendedName>
        <fullName evidence="2">Spermatogenesis-associated protein 1 C-terminal domain-containing protein</fullName>
    </recommendedName>
</protein>
<name>E0VX64_PEDHC</name>
<keyword evidence="1" id="KW-0175">Coiled coil</keyword>
<reference evidence="3" key="1">
    <citation type="submission" date="2007-04" db="EMBL/GenBank/DDBJ databases">
        <title>Annotation of Pediculus humanus corporis strain USDA.</title>
        <authorList>
            <person name="Kirkness E."/>
            <person name="Hannick L."/>
            <person name="Hass B."/>
            <person name="Bruggner R."/>
            <person name="Lawson D."/>
            <person name="Bidwell S."/>
            <person name="Joardar V."/>
            <person name="Caler E."/>
            <person name="Walenz B."/>
            <person name="Inman J."/>
            <person name="Schobel S."/>
            <person name="Galinsky K."/>
            <person name="Amedeo P."/>
            <person name="Strausberg R."/>
        </authorList>
    </citation>
    <scope>NUCLEOTIDE SEQUENCE</scope>
    <source>
        <strain evidence="3">USDA</strain>
    </source>
</reference>
<dbReference type="EMBL" id="DS235829">
    <property type="protein sequence ID" value="EEB17970.1"/>
    <property type="molecule type" value="Genomic_DNA"/>
</dbReference>
<proteinExistence type="predicted"/>
<feature type="coiled-coil region" evidence="1">
    <location>
        <begin position="54"/>
        <end position="117"/>
    </location>
</feature>
<dbReference type="PANTHER" id="PTHR14421:SF3">
    <property type="entry name" value="SPERMATOGENESIS-ASSOCIATED PROTEIN 1"/>
    <property type="match status" value="1"/>
</dbReference>
<dbReference type="InterPro" id="IPR039062">
    <property type="entry name" value="SPAT1"/>
</dbReference>
<gene>
    <name evidence="4" type="primary">8236005</name>
    <name evidence="3" type="ORF">Phum_PHUM495980</name>
</gene>
<dbReference type="HOGENOM" id="CLU_1167083_0_0_1"/>
<evidence type="ECO:0000259" key="2">
    <source>
        <dbReference type="Pfam" id="PF15743"/>
    </source>
</evidence>